<dbReference type="AlphaFoldDB" id="A0A923MYU2"/>
<dbReference type="SUPFAM" id="SSF53448">
    <property type="entry name" value="Nucleotide-diphospho-sugar transferases"/>
    <property type="match status" value="1"/>
</dbReference>
<dbReference type="PANTHER" id="PTHR46390:SF1">
    <property type="entry name" value="MANNOSE-1-PHOSPHATE GUANYLYLTRANSFERASE"/>
    <property type="match status" value="1"/>
</dbReference>
<dbReference type="Pfam" id="PF00483">
    <property type="entry name" value="NTP_transferase"/>
    <property type="match status" value="1"/>
</dbReference>
<dbReference type="InterPro" id="IPR005835">
    <property type="entry name" value="NTP_transferase_dom"/>
</dbReference>
<accession>A0A923MYU2</accession>
<name>A0A923MYU2_9FLAO</name>
<dbReference type="GO" id="GO:0009298">
    <property type="term" value="P:GDP-mannose biosynthetic process"/>
    <property type="evidence" value="ECO:0007669"/>
    <property type="project" value="TreeGrafter"/>
</dbReference>
<dbReference type="RefSeq" id="WP_187017232.1">
    <property type="nucleotide sequence ID" value="NZ_JACRUK010000005.1"/>
</dbReference>
<proteinExistence type="predicted"/>
<sequence>MESKSITHVILTGGVGSRLWPLSRKSRPKQYLDIFDGRSLFELTVNRNRDIATKIMVVGNIDNCHLSKAILNKTNTNYVDIIESTPRNTAAAIAFAAFGSAADDILIVTPSDHIIDNMASYKQAISQATDMASQGYIVTFGIVPTKPEIGYGYIERKGDDVISFREKPNQVTAADFIAKGNFLWNSGMFCFKAAVFLEELKLYAPAVYEKSKIAWEKSVNGIVDLEASLEIPSISVDYAVMEKSKKIKVVASEFVWSDLGSFESVYDYLVTIGHPVDKHRNMVIGTDKYTAFIGMKDTIFIYTDTAHLILQKEFSQDVKSLYGTLEREIPELLE</sequence>
<comment type="caution">
    <text evidence="2">The sequence shown here is derived from an EMBL/GenBank/DDBJ whole genome shotgun (WGS) entry which is preliminary data.</text>
</comment>
<dbReference type="InterPro" id="IPR049577">
    <property type="entry name" value="GMPP_N"/>
</dbReference>
<dbReference type="EMBL" id="JACRUL010000005">
    <property type="protein sequence ID" value="MBC5843559.1"/>
    <property type="molecule type" value="Genomic_DNA"/>
</dbReference>
<organism evidence="2 3">
    <name type="scientific">Flavobacterium muglaense</name>
    <dbReference type="NCBI Taxonomy" id="2764716"/>
    <lineage>
        <taxon>Bacteria</taxon>
        <taxon>Pseudomonadati</taxon>
        <taxon>Bacteroidota</taxon>
        <taxon>Flavobacteriia</taxon>
        <taxon>Flavobacteriales</taxon>
        <taxon>Flavobacteriaceae</taxon>
        <taxon>Flavobacterium</taxon>
    </lineage>
</organism>
<dbReference type="GO" id="GO:0004475">
    <property type="term" value="F:mannose-1-phosphate guanylyltransferase (GTP) activity"/>
    <property type="evidence" value="ECO:0007669"/>
    <property type="project" value="InterPro"/>
</dbReference>
<keyword evidence="2" id="KW-0808">Transferase</keyword>
<keyword evidence="2" id="KW-0548">Nucleotidyltransferase</keyword>
<reference evidence="2 3" key="1">
    <citation type="submission" date="2020-08" db="EMBL/GenBank/DDBJ databases">
        <title>Description of novel Flavobacterium F-392 isolate.</title>
        <authorList>
            <person name="Saticioglu I.B."/>
            <person name="Duman M."/>
            <person name="Altun S."/>
        </authorList>
    </citation>
    <scope>NUCLEOTIDE SEQUENCE [LARGE SCALE GENOMIC DNA]</scope>
    <source>
        <strain evidence="2 3">F-392</strain>
    </source>
</reference>
<dbReference type="CDD" id="cd02509">
    <property type="entry name" value="GDP-M1P_Guanylyltransferase"/>
    <property type="match status" value="1"/>
</dbReference>
<feature type="domain" description="Nucleotidyl transferase" evidence="1">
    <location>
        <begin position="9"/>
        <end position="268"/>
    </location>
</feature>
<dbReference type="InterPro" id="IPR051161">
    <property type="entry name" value="Mannose-6P_isomerase_type2"/>
</dbReference>
<dbReference type="Gene3D" id="3.90.550.10">
    <property type="entry name" value="Spore Coat Polysaccharide Biosynthesis Protein SpsA, Chain A"/>
    <property type="match status" value="1"/>
</dbReference>
<evidence type="ECO:0000313" key="3">
    <source>
        <dbReference type="Proteomes" id="UP000641454"/>
    </source>
</evidence>
<keyword evidence="3" id="KW-1185">Reference proteome</keyword>
<evidence type="ECO:0000259" key="1">
    <source>
        <dbReference type="Pfam" id="PF00483"/>
    </source>
</evidence>
<protein>
    <submittedName>
        <fullName evidence="2">Mannose-1-phosphate guanylyltransferase</fullName>
    </submittedName>
</protein>
<gene>
    <name evidence="2" type="ORF">H8R25_03790</name>
</gene>
<dbReference type="InterPro" id="IPR029044">
    <property type="entry name" value="Nucleotide-diphossugar_trans"/>
</dbReference>
<evidence type="ECO:0000313" key="2">
    <source>
        <dbReference type="EMBL" id="MBC5843559.1"/>
    </source>
</evidence>
<dbReference type="PANTHER" id="PTHR46390">
    <property type="entry name" value="MANNOSE-1-PHOSPHATE GUANYLYLTRANSFERASE"/>
    <property type="match status" value="1"/>
</dbReference>
<dbReference type="Proteomes" id="UP000641454">
    <property type="component" value="Unassembled WGS sequence"/>
</dbReference>
<dbReference type="SUPFAM" id="SSF159283">
    <property type="entry name" value="Guanosine diphospho-D-mannose pyrophosphorylase/mannose-6-phosphate isomerase linker domain"/>
    <property type="match status" value="1"/>
</dbReference>